<reference evidence="2 3" key="1">
    <citation type="journal article" date="2011" name="Nat. Biotechnol.">
        <title>Comparative genomic analysis of the thermophilic biomass-degrading fungi Myceliophthora thermophila and Thielavia terrestris.</title>
        <authorList>
            <person name="Berka R.M."/>
            <person name="Grigoriev I.V."/>
            <person name="Otillar R."/>
            <person name="Salamov A."/>
            <person name="Grimwood J."/>
            <person name="Reid I."/>
            <person name="Ishmael N."/>
            <person name="John T."/>
            <person name="Darmond C."/>
            <person name="Moisan M.-C."/>
            <person name="Henrissat B."/>
            <person name="Coutinho P.M."/>
            <person name="Lombard V."/>
            <person name="Natvig D.O."/>
            <person name="Lindquist E."/>
            <person name="Schmutz J."/>
            <person name="Lucas S."/>
            <person name="Harris P."/>
            <person name="Powlowski J."/>
            <person name="Bellemare A."/>
            <person name="Taylor D."/>
            <person name="Butler G."/>
            <person name="de Vries R.P."/>
            <person name="Allijn I.E."/>
            <person name="van den Brink J."/>
            <person name="Ushinsky S."/>
            <person name="Storms R."/>
            <person name="Powell A.J."/>
            <person name="Paulsen I.T."/>
            <person name="Elbourne L.D.H."/>
            <person name="Baker S.E."/>
            <person name="Magnuson J."/>
            <person name="LaBoissiere S."/>
            <person name="Clutterbuck A.J."/>
            <person name="Martinez D."/>
            <person name="Wogulis M."/>
            <person name="de Leon A.L."/>
            <person name="Rey M.W."/>
            <person name="Tsang A."/>
        </authorList>
    </citation>
    <scope>NUCLEOTIDE SEQUENCE [LARGE SCALE GENOMIC DNA]</scope>
    <source>
        <strain evidence="3">ATCC 38088 / NRRL 8126</strain>
    </source>
</reference>
<dbReference type="GeneID" id="11520200"/>
<dbReference type="RefSeq" id="XP_003655509.1">
    <property type="nucleotide sequence ID" value="XM_003655461.1"/>
</dbReference>
<sequence length="156" mass="16418">MLASNKAWVGDDKGPYARPIAAESNGVIILVFTLTVPGNAAEGPTTRRRLRKYHASPTREPAKDRSVKAAQKPSGSGTQCKEHVQYTIGKRHVEAGMPDPVRAQSAIRRLGSSTRPGVSANISSEVGLARGHAAGDKLRSISGPDVPPPRVGPSPP</sequence>
<dbReference type="KEGG" id="ttt:THITE_113865"/>
<feature type="region of interest" description="Disordered" evidence="1">
    <location>
        <begin position="129"/>
        <end position="156"/>
    </location>
</feature>
<dbReference type="HOGENOM" id="CLU_1687937_0_0_1"/>
<name>G2RBK2_THETT</name>
<dbReference type="Proteomes" id="UP000008181">
    <property type="component" value="Chromosome 4"/>
</dbReference>
<accession>G2RBK2</accession>
<dbReference type="AlphaFoldDB" id="G2RBK2"/>
<evidence type="ECO:0000313" key="3">
    <source>
        <dbReference type="Proteomes" id="UP000008181"/>
    </source>
</evidence>
<proteinExistence type="predicted"/>
<gene>
    <name evidence="2" type="ORF">THITE_113865</name>
</gene>
<keyword evidence="3" id="KW-1185">Reference proteome</keyword>
<feature type="compositionally biased region" description="Pro residues" evidence="1">
    <location>
        <begin position="145"/>
        <end position="156"/>
    </location>
</feature>
<evidence type="ECO:0000256" key="1">
    <source>
        <dbReference type="SAM" id="MobiDB-lite"/>
    </source>
</evidence>
<dbReference type="EMBL" id="CP003012">
    <property type="protein sequence ID" value="AEO69173.1"/>
    <property type="molecule type" value="Genomic_DNA"/>
</dbReference>
<protein>
    <submittedName>
        <fullName evidence="2">Uncharacterized protein</fullName>
    </submittedName>
</protein>
<evidence type="ECO:0000313" key="2">
    <source>
        <dbReference type="EMBL" id="AEO69173.1"/>
    </source>
</evidence>
<organism evidence="2 3">
    <name type="scientific">Thermothielavioides terrestris (strain ATCC 38088 / NRRL 8126)</name>
    <name type="common">Thielavia terrestris</name>
    <dbReference type="NCBI Taxonomy" id="578455"/>
    <lineage>
        <taxon>Eukaryota</taxon>
        <taxon>Fungi</taxon>
        <taxon>Dikarya</taxon>
        <taxon>Ascomycota</taxon>
        <taxon>Pezizomycotina</taxon>
        <taxon>Sordariomycetes</taxon>
        <taxon>Sordariomycetidae</taxon>
        <taxon>Sordariales</taxon>
        <taxon>Chaetomiaceae</taxon>
        <taxon>Thermothielavioides</taxon>
        <taxon>Thermothielavioides terrestris</taxon>
    </lineage>
</organism>
<feature type="region of interest" description="Disordered" evidence="1">
    <location>
        <begin position="39"/>
        <end position="82"/>
    </location>
</feature>